<dbReference type="CDD" id="cd06530">
    <property type="entry name" value="S26_SPase_I"/>
    <property type="match status" value="1"/>
</dbReference>
<evidence type="ECO:0000256" key="1">
    <source>
        <dbReference type="ARBA" id="ARBA00000677"/>
    </source>
</evidence>
<evidence type="ECO:0000313" key="16">
    <source>
        <dbReference type="Proteomes" id="UP000780690"/>
    </source>
</evidence>
<comment type="caution">
    <text evidence="13">Lacks conserved residue(s) required for the propagation of feature annotation.</text>
</comment>
<evidence type="ECO:0000256" key="5">
    <source>
        <dbReference type="ARBA" id="ARBA00019232"/>
    </source>
</evidence>
<dbReference type="NCBIfam" id="NF008114">
    <property type="entry name" value="PRK10861.1"/>
    <property type="match status" value="1"/>
</dbReference>
<dbReference type="Gene3D" id="2.170.230.10">
    <property type="match status" value="1"/>
</dbReference>
<comment type="catalytic activity">
    <reaction evidence="1 12">
        <text>Cleavage of hydrophobic, N-terminal signal or leader sequences from secreted and periplasmic proteins.</text>
        <dbReference type="EC" id="3.4.21.89"/>
    </reaction>
</comment>
<dbReference type="RefSeq" id="WP_167143419.1">
    <property type="nucleotide sequence ID" value="NZ_VWXD01000015.1"/>
</dbReference>
<dbReference type="InterPro" id="IPR019766">
    <property type="entry name" value="Sign_pep_all-beta_subdom"/>
</dbReference>
<accession>A0ABX0R216</accession>
<evidence type="ECO:0000256" key="4">
    <source>
        <dbReference type="ARBA" id="ARBA00013208"/>
    </source>
</evidence>
<dbReference type="InterPro" id="IPR036286">
    <property type="entry name" value="LexA/Signal_pep-like_sf"/>
</dbReference>
<comment type="similarity">
    <text evidence="3 13">Belongs to the peptidase S26 family.</text>
</comment>
<dbReference type="Gene3D" id="2.10.109.10">
    <property type="entry name" value="Umud Fragment, subunit A"/>
    <property type="match status" value="1"/>
</dbReference>
<dbReference type="PROSITE" id="PS00501">
    <property type="entry name" value="SPASE_I_1"/>
    <property type="match status" value="1"/>
</dbReference>
<evidence type="ECO:0000259" key="14">
    <source>
        <dbReference type="Pfam" id="PF10502"/>
    </source>
</evidence>
<evidence type="ECO:0000256" key="8">
    <source>
        <dbReference type="ARBA" id="ARBA00022692"/>
    </source>
</evidence>
<evidence type="ECO:0000256" key="3">
    <source>
        <dbReference type="ARBA" id="ARBA00009370"/>
    </source>
</evidence>
<keyword evidence="11 12" id="KW-0472">Membrane</keyword>
<dbReference type="Pfam" id="PF10502">
    <property type="entry name" value="Peptidase_S26"/>
    <property type="match status" value="1"/>
</dbReference>
<protein>
    <recommendedName>
        <fullName evidence="5 12">Signal peptidase I</fullName>
        <ecNumber evidence="4 12">3.4.21.89</ecNumber>
    </recommendedName>
</protein>
<keyword evidence="9 12" id="KW-0378">Hydrolase</keyword>
<dbReference type="Proteomes" id="UP000780690">
    <property type="component" value="Unassembled WGS sequence"/>
</dbReference>
<keyword evidence="6" id="KW-1003">Cell membrane</keyword>
<dbReference type="SUPFAM" id="SSF51306">
    <property type="entry name" value="LexA/Signal peptidase"/>
    <property type="match status" value="1"/>
</dbReference>
<dbReference type="InterPro" id="IPR000223">
    <property type="entry name" value="Pept_S26A_signal_pept_1"/>
</dbReference>
<dbReference type="PROSITE" id="PS00761">
    <property type="entry name" value="SPASE_I_3"/>
    <property type="match status" value="1"/>
</dbReference>
<name>A0ABX0R216_9GAMM</name>
<dbReference type="PANTHER" id="PTHR43390:SF1">
    <property type="entry name" value="CHLOROPLAST PROCESSING PEPTIDASE"/>
    <property type="match status" value="1"/>
</dbReference>
<keyword evidence="16" id="KW-1185">Reference proteome</keyword>
<proteinExistence type="inferred from homology"/>
<evidence type="ECO:0000256" key="6">
    <source>
        <dbReference type="ARBA" id="ARBA00022475"/>
    </source>
</evidence>
<evidence type="ECO:0000256" key="10">
    <source>
        <dbReference type="ARBA" id="ARBA00022989"/>
    </source>
</evidence>
<dbReference type="PANTHER" id="PTHR43390">
    <property type="entry name" value="SIGNAL PEPTIDASE I"/>
    <property type="match status" value="1"/>
</dbReference>
<dbReference type="PROSITE" id="PS00760">
    <property type="entry name" value="SPASE_I_2"/>
    <property type="match status" value="1"/>
</dbReference>
<keyword evidence="10 12" id="KW-1133">Transmembrane helix</keyword>
<dbReference type="NCBIfam" id="TIGR02227">
    <property type="entry name" value="sigpep_I_bact"/>
    <property type="match status" value="2"/>
</dbReference>
<dbReference type="EC" id="3.4.21.89" evidence="4 12"/>
<reference evidence="15 16" key="1">
    <citation type="journal article" date="2019" name="bioRxiv">
        <title>Bacteria contribute to plant secondary compound degradation in a generalist herbivore system.</title>
        <authorList>
            <person name="Francoeur C.B."/>
            <person name="Khadempour L."/>
            <person name="Moreira-Soto R.D."/>
            <person name="Gotting K."/>
            <person name="Book A.J."/>
            <person name="Pinto-Tomas A.A."/>
            <person name="Keefover-Ring K."/>
            <person name="Currie C.R."/>
        </authorList>
    </citation>
    <scope>NUCLEOTIDE SEQUENCE [LARGE SCALE GENOMIC DNA]</scope>
    <source>
        <strain evidence="15 16">Acro-805</strain>
    </source>
</reference>
<keyword evidence="8 12" id="KW-0812">Transmembrane</keyword>
<keyword evidence="7 12" id="KW-0645">Protease</keyword>
<evidence type="ECO:0000256" key="12">
    <source>
        <dbReference type="RuleBase" id="RU003993"/>
    </source>
</evidence>
<dbReference type="PRINTS" id="PR00727">
    <property type="entry name" value="LEADERPTASE"/>
</dbReference>
<evidence type="ECO:0000256" key="2">
    <source>
        <dbReference type="ARBA" id="ARBA00004651"/>
    </source>
</evidence>
<sequence length="305" mass="34056">MVNIFALILTVAAVLSGLCWGWRRQKRSSLLSHALLATQPVKPLPAWVDTFASLFPLLAVVLLVRSFGWEPFRIPSGSMMPTLLTGDLVLADKYSYGLKNPFNQKLLFATGHPQRGDIAIFTFPQDKSQLYIKRVIGLPGDRIQFDPVNQQLTVIPACQDTERCAASLPINYSALVPSNYVESAGAPPQFYSVPLGEASPAGTRLLMRTENLAGVAHRILQNPHTRINSRQFFLQPGQPPAEWVVPAQSYFMMGDNRNNSYDSRYWGFVPERNLVGKAVAVWLSVEKQEDQWPTGIRLNRIGLIH</sequence>
<evidence type="ECO:0000256" key="7">
    <source>
        <dbReference type="ARBA" id="ARBA00022670"/>
    </source>
</evidence>
<dbReference type="InterPro" id="IPR019756">
    <property type="entry name" value="Pept_S26A_signal_pept_1_Ser-AS"/>
</dbReference>
<evidence type="ECO:0000256" key="13">
    <source>
        <dbReference type="RuleBase" id="RU362042"/>
    </source>
</evidence>
<evidence type="ECO:0000313" key="15">
    <source>
        <dbReference type="EMBL" id="NIF03273.1"/>
    </source>
</evidence>
<gene>
    <name evidence="15" type="primary">lepB</name>
    <name evidence="15" type="ORF">F3J38_25030</name>
</gene>
<evidence type="ECO:0000256" key="11">
    <source>
        <dbReference type="ARBA" id="ARBA00023136"/>
    </source>
</evidence>
<dbReference type="InterPro" id="IPR019757">
    <property type="entry name" value="Pept_S26A_signal_pept_1_Lys-AS"/>
</dbReference>
<organism evidence="15 16">
    <name type="scientific">Candidatus Pantoea formicae</name>
    <dbReference type="NCBI Taxonomy" id="2608355"/>
    <lineage>
        <taxon>Bacteria</taxon>
        <taxon>Pseudomonadati</taxon>
        <taxon>Pseudomonadota</taxon>
        <taxon>Gammaproteobacteria</taxon>
        <taxon>Enterobacterales</taxon>
        <taxon>Erwiniaceae</taxon>
        <taxon>Pantoea</taxon>
    </lineage>
</organism>
<dbReference type="InterPro" id="IPR019533">
    <property type="entry name" value="Peptidase_S26"/>
</dbReference>
<dbReference type="EMBL" id="VWXD01000015">
    <property type="protein sequence ID" value="NIF03273.1"/>
    <property type="molecule type" value="Genomic_DNA"/>
</dbReference>
<dbReference type="GO" id="GO:0009003">
    <property type="term" value="F:signal peptidase activity"/>
    <property type="evidence" value="ECO:0007669"/>
    <property type="project" value="UniProtKB-EC"/>
</dbReference>
<feature type="domain" description="Peptidase S26" evidence="14">
    <location>
        <begin position="48"/>
        <end position="282"/>
    </location>
</feature>
<dbReference type="InterPro" id="IPR019758">
    <property type="entry name" value="Pept_S26A_signal_pept_1_CS"/>
</dbReference>
<comment type="caution">
    <text evidence="15">The sequence shown here is derived from an EMBL/GenBank/DDBJ whole genome shotgun (WGS) entry which is preliminary data.</text>
</comment>
<evidence type="ECO:0000256" key="9">
    <source>
        <dbReference type="ARBA" id="ARBA00022801"/>
    </source>
</evidence>
<comment type="subcellular location">
    <subcellularLocation>
        <location evidence="2">Cell membrane</location>
        <topology evidence="2">Multi-pass membrane protein</topology>
    </subcellularLocation>
    <subcellularLocation>
        <location evidence="13">Membrane</location>
        <topology evidence="13">Multi-pass membrane protein</topology>
    </subcellularLocation>
</comment>
<feature type="transmembrane region" description="Helical" evidence="12">
    <location>
        <begin position="45"/>
        <end position="64"/>
    </location>
</feature>